<dbReference type="RefSeq" id="WP_310521093.1">
    <property type="nucleotide sequence ID" value="NZ_BAABBS010000001.1"/>
</dbReference>
<keyword evidence="3" id="KW-0326">Glycosidase</keyword>
<evidence type="ECO:0000259" key="4">
    <source>
        <dbReference type="Pfam" id="PF00933"/>
    </source>
</evidence>
<protein>
    <submittedName>
        <fullName evidence="5">Glycoside hydrolase family 3 N-terminal domain-containing protein</fullName>
    </submittedName>
</protein>
<organism evidence="5 6">
    <name type="scientific">Agromyces indicus</name>
    <dbReference type="NCBI Taxonomy" id="758919"/>
    <lineage>
        <taxon>Bacteria</taxon>
        <taxon>Bacillati</taxon>
        <taxon>Actinomycetota</taxon>
        <taxon>Actinomycetes</taxon>
        <taxon>Micrococcales</taxon>
        <taxon>Microbacteriaceae</taxon>
        <taxon>Agromyces</taxon>
    </lineage>
</organism>
<dbReference type="InterPro" id="IPR050226">
    <property type="entry name" value="NagZ_Beta-hexosaminidase"/>
</dbReference>
<evidence type="ECO:0000313" key="5">
    <source>
        <dbReference type="EMBL" id="MDR5692706.1"/>
    </source>
</evidence>
<dbReference type="EMBL" id="JAVKGS010000003">
    <property type="protein sequence ID" value="MDR5692706.1"/>
    <property type="molecule type" value="Genomic_DNA"/>
</dbReference>
<dbReference type="PANTHER" id="PTHR30480">
    <property type="entry name" value="BETA-HEXOSAMINIDASE-RELATED"/>
    <property type="match status" value="1"/>
</dbReference>
<keyword evidence="6" id="KW-1185">Reference proteome</keyword>
<dbReference type="InterPro" id="IPR001764">
    <property type="entry name" value="Glyco_hydro_3_N"/>
</dbReference>
<proteinExistence type="inferred from homology"/>
<gene>
    <name evidence="5" type="ORF">RH861_11615</name>
</gene>
<reference evidence="6" key="1">
    <citation type="submission" date="2023-07" db="EMBL/GenBank/DDBJ databases">
        <title>Description of three actinobacteria isolated from air of manufacturing shop in a pharmaceutical factory.</title>
        <authorList>
            <person name="Zhang D.-F."/>
        </authorList>
    </citation>
    <scope>NUCLEOTIDE SEQUENCE [LARGE SCALE GENOMIC DNA]</scope>
    <source>
        <strain evidence="6">CCTCC AB 2011122</strain>
    </source>
</reference>
<dbReference type="SUPFAM" id="SSF51445">
    <property type="entry name" value="(Trans)glycosidases"/>
    <property type="match status" value="1"/>
</dbReference>
<sequence>MTRSADPAVRALVDGVLWPGFLGTAVPDWLRRDLDGGLAGAVLFAHNLGGDDERAALAHDLHDRRDDVLVGVDEEGGNVTRLESASGSTLPGAAQLGRVDDLAATETVGAELARRVAAVGANVVLAPDADVNVDPRNPVIGVRSFGDDAALVSRHAAALVRGIRSGGAAACAKHWPGHGDTHVDSHHGLPVLGMPERELERIHLEAFRAAIAAGVPAVMTAHLVVPSWGAEPATMNPVALGRLRGLGFDGAVITDALDMAAIRETVGTGVGAVRALLAGADLLCLGNPANPWGGAPAPDADVAVLAEVRRALLDAVDDGSVPVARLEEAGRRVRALADHARAAADAASVAAAAGRAPRLGPGAALELARAAIDVTRPVPPVDGPAVVLDVRRRATLAVDASLDAVASVLAAGGPVRRVDPAEDRGRALVAAVEAADHPTADGCGVVVLVDRLADPPQAALVVAVARVRPDAVVVNVGAADGAPDIAAGTDAPALPVVHARAASRLAAIAVRERLEAGTTPAKPAAGVPLASGAGR</sequence>
<accession>A0ABU1FMM4</accession>
<feature type="domain" description="Glycoside hydrolase family 3 N-terminal" evidence="4">
    <location>
        <begin position="37"/>
        <end position="334"/>
    </location>
</feature>
<dbReference type="GO" id="GO:0016787">
    <property type="term" value="F:hydrolase activity"/>
    <property type="evidence" value="ECO:0007669"/>
    <property type="project" value="UniProtKB-KW"/>
</dbReference>
<name>A0ABU1FMM4_9MICO</name>
<dbReference type="Pfam" id="PF00933">
    <property type="entry name" value="Glyco_hydro_3"/>
    <property type="match status" value="1"/>
</dbReference>
<comment type="similarity">
    <text evidence="1">Belongs to the glycosyl hydrolase 3 family.</text>
</comment>
<evidence type="ECO:0000313" key="6">
    <source>
        <dbReference type="Proteomes" id="UP001260072"/>
    </source>
</evidence>
<dbReference type="InterPro" id="IPR017853">
    <property type="entry name" value="GH"/>
</dbReference>
<dbReference type="Gene3D" id="3.20.20.300">
    <property type="entry name" value="Glycoside hydrolase, family 3, N-terminal domain"/>
    <property type="match status" value="1"/>
</dbReference>
<keyword evidence="2 5" id="KW-0378">Hydrolase</keyword>
<dbReference type="InterPro" id="IPR036962">
    <property type="entry name" value="Glyco_hydro_3_N_sf"/>
</dbReference>
<evidence type="ECO:0000256" key="1">
    <source>
        <dbReference type="ARBA" id="ARBA00005336"/>
    </source>
</evidence>
<evidence type="ECO:0000256" key="2">
    <source>
        <dbReference type="ARBA" id="ARBA00022801"/>
    </source>
</evidence>
<evidence type="ECO:0000256" key="3">
    <source>
        <dbReference type="ARBA" id="ARBA00023295"/>
    </source>
</evidence>
<comment type="caution">
    <text evidence="5">The sequence shown here is derived from an EMBL/GenBank/DDBJ whole genome shotgun (WGS) entry which is preliminary data.</text>
</comment>
<dbReference type="Proteomes" id="UP001260072">
    <property type="component" value="Unassembled WGS sequence"/>
</dbReference>
<dbReference type="PANTHER" id="PTHR30480:SF16">
    <property type="entry name" value="GLYCOSIDE HYDROLASE FAMILY 3 DOMAIN PROTEIN"/>
    <property type="match status" value="1"/>
</dbReference>